<dbReference type="OrthoDB" id="8062037at2759"/>
<protein>
    <recommendedName>
        <fullName evidence="4">RING-type E3 ubiquitin transferase</fullName>
        <ecNumber evidence="4">2.3.2.27</ecNumber>
    </recommendedName>
</protein>
<reference evidence="18 19" key="1">
    <citation type="journal article" date="2013" name="Front. Plant Sci.">
        <title>The Reference Genome of the Halophytic Plant Eutrema salsugineum.</title>
        <authorList>
            <person name="Yang R."/>
            <person name="Jarvis D.E."/>
            <person name="Chen H."/>
            <person name="Beilstein M.A."/>
            <person name="Grimwood J."/>
            <person name="Jenkins J."/>
            <person name="Shu S."/>
            <person name="Prochnik S."/>
            <person name="Xin M."/>
            <person name="Ma C."/>
            <person name="Schmutz J."/>
            <person name="Wing R.A."/>
            <person name="Mitchell-Olds T."/>
            <person name="Schumaker K.S."/>
            <person name="Wang X."/>
        </authorList>
    </citation>
    <scope>NUCLEOTIDE SEQUENCE [LARGE SCALE GENOMIC DNA]</scope>
</reference>
<proteinExistence type="inferred from homology"/>
<dbReference type="GO" id="GO:0016567">
    <property type="term" value="P:protein ubiquitination"/>
    <property type="evidence" value="ECO:0007669"/>
    <property type="project" value="UniProtKB-UniPathway"/>
</dbReference>
<dbReference type="FunFam" id="3.30.40.10:FF:000187">
    <property type="entry name" value="E3 ubiquitin-protein ligase ATL6"/>
    <property type="match status" value="1"/>
</dbReference>
<comment type="pathway">
    <text evidence="3">Protein modification; protein ubiquitination.</text>
</comment>
<name>V4LYT6_EUTSA</name>
<comment type="subcellular location">
    <subcellularLocation>
        <location evidence="2">Membrane</location>
        <topology evidence="2">Single-pass membrane protein</topology>
    </subcellularLocation>
</comment>
<dbReference type="Gramene" id="ESQ55860">
    <property type="protein sequence ID" value="ESQ55860"/>
    <property type="gene ID" value="EUTSA_v10025860mg"/>
</dbReference>
<evidence type="ECO:0000256" key="11">
    <source>
        <dbReference type="ARBA" id="ARBA00022989"/>
    </source>
</evidence>
<gene>
    <name evidence="18" type="ORF">EUTSA_v10025860mg</name>
</gene>
<dbReference type="Pfam" id="PF13639">
    <property type="entry name" value="zf-RING_2"/>
    <property type="match status" value="1"/>
</dbReference>
<evidence type="ECO:0000256" key="4">
    <source>
        <dbReference type="ARBA" id="ARBA00012483"/>
    </source>
</evidence>
<dbReference type="OMA" id="PMSRVIS"/>
<comment type="catalytic activity">
    <reaction evidence="1">
        <text>S-ubiquitinyl-[E2 ubiquitin-conjugating enzyme]-L-cysteine + [acceptor protein]-L-lysine = [E2 ubiquitin-conjugating enzyme]-L-cysteine + N(6)-ubiquitinyl-[acceptor protein]-L-lysine.</text>
        <dbReference type="EC" id="2.3.2.27"/>
    </reaction>
</comment>
<evidence type="ECO:0000256" key="6">
    <source>
        <dbReference type="ARBA" id="ARBA00022692"/>
    </source>
</evidence>
<evidence type="ECO:0000256" key="8">
    <source>
        <dbReference type="ARBA" id="ARBA00022771"/>
    </source>
</evidence>
<feature type="compositionally biased region" description="Basic and acidic residues" evidence="15">
    <location>
        <begin position="189"/>
        <end position="217"/>
    </location>
</feature>
<evidence type="ECO:0000256" key="9">
    <source>
        <dbReference type="ARBA" id="ARBA00022786"/>
    </source>
</evidence>
<organism evidence="18 19">
    <name type="scientific">Eutrema salsugineum</name>
    <name type="common">Saltwater cress</name>
    <name type="synonym">Sisymbrium salsugineum</name>
    <dbReference type="NCBI Taxonomy" id="72664"/>
    <lineage>
        <taxon>Eukaryota</taxon>
        <taxon>Viridiplantae</taxon>
        <taxon>Streptophyta</taxon>
        <taxon>Embryophyta</taxon>
        <taxon>Tracheophyta</taxon>
        <taxon>Spermatophyta</taxon>
        <taxon>Magnoliopsida</taxon>
        <taxon>eudicotyledons</taxon>
        <taxon>Gunneridae</taxon>
        <taxon>Pentapetalae</taxon>
        <taxon>rosids</taxon>
        <taxon>malvids</taxon>
        <taxon>Brassicales</taxon>
        <taxon>Brassicaceae</taxon>
        <taxon>Eutremeae</taxon>
        <taxon>Eutrema</taxon>
    </lineage>
</organism>
<comment type="similarity">
    <text evidence="13">Belongs to the RING-type zinc finger family. ATL subfamily.</text>
</comment>
<keyword evidence="6 16" id="KW-0812">Transmembrane</keyword>
<dbReference type="AlphaFoldDB" id="V4LYT6"/>
<dbReference type="Gene3D" id="3.30.40.10">
    <property type="entry name" value="Zinc/RING finger domain, C3HC4 (zinc finger)"/>
    <property type="match status" value="1"/>
</dbReference>
<sequence>MSFRDPNPVTTTPGTNSDPAGFAINSRIMLTAIIIILFVVILMISLHLYSRWYLLRSRRFHLRRFDRRNRAAAAIIYFADPSSTTAVVTTTRGLDPSVIKSLPVFTFSAANANAIDCAVCLSEFEDNETGRVLPNCKHVFHVECIDMWFRSHTSCPLCRSLVEPVAGEVKSTVEEVAISISDPVSGDDQGSRPEICDTDRVGEAGAHENSDPGDSRRKPAAIEIPKRNLGELENDLTRSNSFRSPMSRVISFTRILSRERRSASSSSSIGFPSVVSPPACSMPVTDLDIDFGGEDTR</sequence>
<keyword evidence="9" id="KW-0833">Ubl conjugation pathway</keyword>
<evidence type="ECO:0000256" key="15">
    <source>
        <dbReference type="SAM" id="MobiDB-lite"/>
    </source>
</evidence>
<dbReference type="KEGG" id="eus:EUTSA_v10025860mg"/>
<evidence type="ECO:0000313" key="18">
    <source>
        <dbReference type="EMBL" id="ESQ55860.1"/>
    </source>
</evidence>
<evidence type="ECO:0000256" key="16">
    <source>
        <dbReference type="SAM" id="Phobius"/>
    </source>
</evidence>
<feature type="region of interest" description="Disordered" evidence="15">
    <location>
        <begin position="179"/>
        <end position="229"/>
    </location>
</feature>
<dbReference type="InterPro" id="IPR001841">
    <property type="entry name" value="Znf_RING"/>
</dbReference>
<dbReference type="InterPro" id="IPR044600">
    <property type="entry name" value="ATL1/ATL16-like"/>
</dbReference>
<dbReference type="SUPFAM" id="SSF57850">
    <property type="entry name" value="RING/U-box"/>
    <property type="match status" value="1"/>
</dbReference>
<evidence type="ECO:0000256" key="1">
    <source>
        <dbReference type="ARBA" id="ARBA00000900"/>
    </source>
</evidence>
<dbReference type="PROSITE" id="PS50089">
    <property type="entry name" value="ZF_RING_2"/>
    <property type="match status" value="1"/>
</dbReference>
<keyword evidence="11 16" id="KW-1133">Transmembrane helix</keyword>
<evidence type="ECO:0000256" key="3">
    <source>
        <dbReference type="ARBA" id="ARBA00004906"/>
    </source>
</evidence>
<evidence type="ECO:0000256" key="13">
    <source>
        <dbReference type="ARBA" id="ARBA00024209"/>
    </source>
</evidence>
<dbReference type="SMART" id="SM00184">
    <property type="entry name" value="RING"/>
    <property type="match status" value="1"/>
</dbReference>
<keyword evidence="7" id="KW-0479">Metal-binding</keyword>
<evidence type="ECO:0000256" key="2">
    <source>
        <dbReference type="ARBA" id="ARBA00004167"/>
    </source>
</evidence>
<evidence type="ECO:0000256" key="14">
    <source>
        <dbReference type="PROSITE-ProRule" id="PRU00175"/>
    </source>
</evidence>
<dbReference type="eggNOG" id="KOG0800">
    <property type="taxonomic scope" value="Eukaryota"/>
</dbReference>
<feature type="compositionally biased region" description="Acidic residues" evidence="15">
    <location>
        <begin position="287"/>
        <end position="297"/>
    </location>
</feature>
<feature type="region of interest" description="Disordered" evidence="15">
    <location>
        <begin position="263"/>
        <end position="297"/>
    </location>
</feature>
<dbReference type="PANTHER" id="PTHR46913">
    <property type="entry name" value="RING-H2 FINGER PROTEIN ATL16"/>
    <property type="match status" value="1"/>
</dbReference>
<dbReference type="UniPathway" id="UPA00143"/>
<keyword evidence="5" id="KW-0808">Transferase</keyword>
<evidence type="ECO:0000256" key="5">
    <source>
        <dbReference type="ARBA" id="ARBA00022679"/>
    </source>
</evidence>
<evidence type="ECO:0000259" key="17">
    <source>
        <dbReference type="PROSITE" id="PS50089"/>
    </source>
</evidence>
<evidence type="ECO:0000256" key="12">
    <source>
        <dbReference type="ARBA" id="ARBA00023136"/>
    </source>
</evidence>
<dbReference type="GO" id="GO:0008270">
    <property type="term" value="F:zinc ion binding"/>
    <property type="evidence" value="ECO:0007669"/>
    <property type="project" value="UniProtKB-KW"/>
</dbReference>
<feature type="domain" description="RING-type" evidence="17">
    <location>
        <begin position="117"/>
        <end position="159"/>
    </location>
</feature>
<accession>V4LYT6</accession>
<keyword evidence="12 16" id="KW-0472">Membrane</keyword>
<dbReference type="CDD" id="cd16461">
    <property type="entry name" value="RING-H2_EL5-like"/>
    <property type="match status" value="1"/>
</dbReference>
<keyword evidence="19" id="KW-1185">Reference proteome</keyword>
<keyword evidence="8 14" id="KW-0863">Zinc-finger</keyword>
<dbReference type="PANTHER" id="PTHR46913:SF1">
    <property type="entry name" value="RING-H2 FINGER PROTEIN ATL16"/>
    <property type="match status" value="1"/>
</dbReference>
<keyword evidence="10" id="KW-0862">Zinc</keyword>
<evidence type="ECO:0000256" key="10">
    <source>
        <dbReference type="ARBA" id="ARBA00022833"/>
    </source>
</evidence>
<evidence type="ECO:0000256" key="7">
    <source>
        <dbReference type="ARBA" id="ARBA00022723"/>
    </source>
</evidence>
<feature type="transmembrane region" description="Helical" evidence="16">
    <location>
        <begin position="28"/>
        <end position="49"/>
    </location>
</feature>
<evidence type="ECO:0000313" key="19">
    <source>
        <dbReference type="Proteomes" id="UP000030689"/>
    </source>
</evidence>
<dbReference type="EMBL" id="KI517384">
    <property type="protein sequence ID" value="ESQ55860.1"/>
    <property type="molecule type" value="Genomic_DNA"/>
</dbReference>
<dbReference type="Proteomes" id="UP000030689">
    <property type="component" value="Unassembled WGS sequence"/>
</dbReference>
<dbReference type="GO" id="GO:0016020">
    <property type="term" value="C:membrane"/>
    <property type="evidence" value="ECO:0007669"/>
    <property type="project" value="UniProtKB-SubCell"/>
</dbReference>
<dbReference type="EC" id="2.3.2.27" evidence="4"/>
<dbReference type="InterPro" id="IPR013083">
    <property type="entry name" value="Znf_RING/FYVE/PHD"/>
</dbReference>
<dbReference type="GO" id="GO:0061630">
    <property type="term" value="F:ubiquitin protein ligase activity"/>
    <property type="evidence" value="ECO:0007669"/>
    <property type="project" value="UniProtKB-EC"/>
</dbReference>